<dbReference type="PANTHER" id="PTHR18964:SF149">
    <property type="entry name" value="BIFUNCTIONAL UDP-N-ACETYLGLUCOSAMINE 2-EPIMERASE_N-ACETYLMANNOSAMINE KINASE"/>
    <property type="match status" value="1"/>
</dbReference>
<reference evidence="2 3" key="1">
    <citation type="submission" date="2018-11" db="EMBL/GenBank/DDBJ databases">
        <title>Sequencing the genomes of 1000 actinobacteria strains.</title>
        <authorList>
            <person name="Klenk H.-P."/>
        </authorList>
    </citation>
    <scope>NUCLEOTIDE SEQUENCE [LARGE SCALE GENOMIC DNA]</scope>
    <source>
        <strain evidence="2 3">DSM 10546</strain>
    </source>
</reference>
<dbReference type="InterPro" id="IPR036390">
    <property type="entry name" value="WH_DNA-bd_sf"/>
</dbReference>
<keyword evidence="2" id="KW-0418">Kinase</keyword>
<dbReference type="Pfam" id="PF00480">
    <property type="entry name" value="ROK"/>
    <property type="match status" value="1"/>
</dbReference>
<dbReference type="SUPFAM" id="SSF53067">
    <property type="entry name" value="Actin-like ATPase domain"/>
    <property type="match status" value="1"/>
</dbReference>
<dbReference type="InterPro" id="IPR000600">
    <property type="entry name" value="ROK"/>
</dbReference>
<evidence type="ECO:0000313" key="3">
    <source>
        <dbReference type="Proteomes" id="UP000275749"/>
    </source>
</evidence>
<dbReference type="Proteomes" id="UP000275749">
    <property type="component" value="Unassembled WGS sequence"/>
</dbReference>
<organism evidence="2 3">
    <name type="scientific">Luteococcus japonicus</name>
    <dbReference type="NCBI Taxonomy" id="33984"/>
    <lineage>
        <taxon>Bacteria</taxon>
        <taxon>Bacillati</taxon>
        <taxon>Actinomycetota</taxon>
        <taxon>Actinomycetes</taxon>
        <taxon>Propionibacteriales</taxon>
        <taxon>Propionibacteriaceae</taxon>
        <taxon>Luteococcus</taxon>
    </lineage>
</organism>
<accession>A0A3N1ZQL2</accession>
<dbReference type="RefSeq" id="WP_123574736.1">
    <property type="nucleotide sequence ID" value="NZ_RKHG01000001.1"/>
</dbReference>
<sequence>MNDLDGLDPTSRRVALAVLRQGPVSRADLCGMLGLSAPSLTRLTKPLLASGLLKQGDPVAPTTTGRPALPLDVAAERAHFVGAKFIPGELHLVLTDLKGRVLERRTATGDYSSPEVAVRELATELRRLTTTDPAGIGVSLGASVTEAGEVQGVWFMGWPSVALQGMVAQACGLPCVVENDVNAFTLAEHWFGFGRGSRDFAVLTIGAGVGLGLVCGDELVRGHEGRAGMIGALTLADGRRVHEVVETSHVEARLSEAGDEGRDAILDDVAQAIGQMVGQACLVSAPERVLVSGEGAALLLGHEEALRDGLARYADLPADALRIEALGFDEWARGSAAMAIRAHLT</sequence>
<protein>
    <submittedName>
        <fullName evidence="2">Putative NBD/HSP70 family sugar kinase</fullName>
    </submittedName>
</protein>
<keyword evidence="2" id="KW-0808">Transferase</keyword>
<dbReference type="InterPro" id="IPR036388">
    <property type="entry name" value="WH-like_DNA-bd_sf"/>
</dbReference>
<evidence type="ECO:0000313" key="2">
    <source>
        <dbReference type="EMBL" id="ROR53193.1"/>
    </source>
</evidence>
<proteinExistence type="inferred from homology"/>
<comment type="similarity">
    <text evidence="1">Belongs to the ROK (NagC/XylR) family.</text>
</comment>
<dbReference type="EMBL" id="RKHG01000001">
    <property type="protein sequence ID" value="ROR53193.1"/>
    <property type="molecule type" value="Genomic_DNA"/>
</dbReference>
<gene>
    <name evidence="2" type="ORF">EDD41_0323</name>
</gene>
<dbReference type="PANTHER" id="PTHR18964">
    <property type="entry name" value="ROK (REPRESSOR, ORF, KINASE) FAMILY"/>
    <property type="match status" value="1"/>
</dbReference>
<dbReference type="AlphaFoldDB" id="A0A3N1ZQL2"/>
<name>A0A3N1ZQL2_9ACTN</name>
<dbReference type="Gene3D" id="3.30.420.40">
    <property type="match status" value="2"/>
</dbReference>
<evidence type="ECO:0000256" key="1">
    <source>
        <dbReference type="ARBA" id="ARBA00006479"/>
    </source>
</evidence>
<dbReference type="InterPro" id="IPR043129">
    <property type="entry name" value="ATPase_NBD"/>
</dbReference>
<dbReference type="Gene3D" id="1.10.10.10">
    <property type="entry name" value="Winged helix-like DNA-binding domain superfamily/Winged helix DNA-binding domain"/>
    <property type="match status" value="1"/>
</dbReference>
<comment type="caution">
    <text evidence="2">The sequence shown here is derived from an EMBL/GenBank/DDBJ whole genome shotgun (WGS) entry which is preliminary data.</text>
</comment>
<dbReference type="GO" id="GO:0016301">
    <property type="term" value="F:kinase activity"/>
    <property type="evidence" value="ECO:0007669"/>
    <property type="project" value="UniProtKB-KW"/>
</dbReference>
<dbReference type="SUPFAM" id="SSF46785">
    <property type="entry name" value="Winged helix' DNA-binding domain"/>
    <property type="match status" value="1"/>
</dbReference>